<feature type="compositionally biased region" description="Basic and acidic residues" evidence="1">
    <location>
        <begin position="7"/>
        <end position="18"/>
    </location>
</feature>
<evidence type="ECO:0000313" key="2">
    <source>
        <dbReference type="EMBL" id="GJE60660.1"/>
    </source>
</evidence>
<sequence>MRFHHGGVVEEAGHARAVERRRHHQDAQVLPQRPLRIEGEGEAEVGVEGALVELVEQHGADAAEFRVVEDHAGEHPLGDDLDPGAPGDPGAQPHAQAHGLADPLAQGRGHALGGGPRRQAPRLQQDDLAPGQPGFTEEGEGYAGGLARARRRDEHGRVASGQGRAQVRQRRFDRQGRGVWRLGHRRR</sequence>
<feature type="compositionally biased region" description="Low complexity" evidence="1">
    <location>
        <begin position="83"/>
        <end position="97"/>
    </location>
</feature>
<reference evidence="2" key="2">
    <citation type="submission" date="2021-08" db="EMBL/GenBank/DDBJ databases">
        <authorList>
            <person name="Tani A."/>
            <person name="Ola A."/>
            <person name="Ogura Y."/>
            <person name="Katsura K."/>
            <person name="Hayashi T."/>
        </authorList>
    </citation>
    <scope>NUCLEOTIDE SEQUENCE</scope>
    <source>
        <strain evidence="2">DSM 23632</strain>
    </source>
</reference>
<dbReference type="Proteomes" id="UP001055057">
    <property type="component" value="Unassembled WGS sequence"/>
</dbReference>
<feature type="region of interest" description="Disordered" evidence="1">
    <location>
        <begin position="73"/>
        <end position="187"/>
    </location>
</feature>
<proteinExistence type="predicted"/>
<name>A0ABQ4U3J1_9HYPH</name>
<comment type="caution">
    <text evidence="2">The sequence shown here is derived from an EMBL/GenBank/DDBJ whole genome shotgun (WGS) entry which is preliminary data.</text>
</comment>
<reference evidence="2" key="1">
    <citation type="journal article" date="2021" name="Front. Microbiol.">
        <title>Comprehensive Comparative Genomics and Phenotyping of Methylobacterium Species.</title>
        <authorList>
            <person name="Alessa O."/>
            <person name="Ogura Y."/>
            <person name="Fujitani Y."/>
            <person name="Takami H."/>
            <person name="Hayashi T."/>
            <person name="Sahin N."/>
            <person name="Tani A."/>
        </authorList>
    </citation>
    <scope>NUCLEOTIDE SEQUENCE</scope>
    <source>
        <strain evidence="2">DSM 23632</strain>
    </source>
</reference>
<keyword evidence="3" id="KW-1185">Reference proteome</keyword>
<dbReference type="EMBL" id="BPRB01000153">
    <property type="protein sequence ID" value="GJE60660.1"/>
    <property type="molecule type" value="Genomic_DNA"/>
</dbReference>
<protein>
    <submittedName>
        <fullName evidence="2">Uncharacterized protein</fullName>
    </submittedName>
</protein>
<organism evidence="2 3">
    <name type="scientific">Methylobacterium trifolii</name>
    <dbReference type="NCBI Taxonomy" id="1003092"/>
    <lineage>
        <taxon>Bacteria</taxon>
        <taxon>Pseudomonadati</taxon>
        <taxon>Pseudomonadota</taxon>
        <taxon>Alphaproteobacteria</taxon>
        <taxon>Hyphomicrobiales</taxon>
        <taxon>Methylobacteriaceae</taxon>
        <taxon>Methylobacterium</taxon>
    </lineage>
</organism>
<feature type="region of interest" description="Disordered" evidence="1">
    <location>
        <begin position="1"/>
        <end position="35"/>
    </location>
</feature>
<accession>A0ABQ4U3J1</accession>
<evidence type="ECO:0000256" key="1">
    <source>
        <dbReference type="SAM" id="MobiDB-lite"/>
    </source>
</evidence>
<evidence type="ECO:0000313" key="3">
    <source>
        <dbReference type="Proteomes" id="UP001055057"/>
    </source>
</evidence>
<gene>
    <name evidence="2" type="ORF">MPOCJGCO_2774</name>
</gene>